<name>A0A9D4NDC5_DREPO</name>
<reference evidence="1" key="2">
    <citation type="submission" date="2020-11" db="EMBL/GenBank/DDBJ databases">
        <authorList>
            <person name="McCartney M.A."/>
            <person name="Auch B."/>
            <person name="Kono T."/>
            <person name="Mallez S."/>
            <person name="Becker A."/>
            <person name="Gohl D.M."/>
            <person name="Silverstein K.A.T."/>
            <person name="Koren S."/>
            <person name="Bechman K.B."/>
            <person name="Herman A."/>
            <person name="Abrahante J.E."/>
            <person name="Garbe J."/>
        </authorList>
    </citation>
    <scope>NUCLEOTIDE SEQUENCE</scope>
    <source>
        <strain evidence="1">Duluth1</strain>
        <tissue evidence="1">Whole animal</tissue>
    </source>
</reference>
<evidence type="ECO:0000313" key="2">
    <source>
        <dbReference type="Proteomes" id="UP000828390"/>
    </source>
</evidence>
<dbReference type="AlphaFoldDB" id="A0A9D4NDC5"/>
<accession>A0A9D4NDC5</accession>
<dbReference type="EMBL" id="JAIWYP010000001">
    <property type="protein sequence ID" value="KAH3892226.1"/>
    <property type="molecule type" value="Genomic_DNA"/>
</dbReference>
<dbReference type="Proteomes" id="UP000828390">
    <property type="component" value="Unassembled WGS sequence"/>
</dbReference>
<organism evidence="1 2">
    <name type="scientific">Dreissena polymorpha</name>
    <name type="common">Zebra mussel</name>
    <name type="synonym">Mytilus polymorpha</name>
    <dbReference type="NCBI Taxonomy" id="45954"/>
    <lineage>
        <taxon>Eukaryota</taxon>
        <taxon>Metazoa</taxon>
        <taxon>Spiralia</taxon>
        <taxon>Lophotrochozoa</taxon>
        <taxon>Mollusca</taxon>
        <taxon>Bivalvia</taxon>
        <taxon>Autobranchia</taxon>
        <taxon>Heteroconchia</taxon>
        <taxon>Euheterodonta</taxon>
        <taxon>Imparidentia</taxon>
        <taxon>Neoheterodontei</taxon>
        <taxon>Myida</taxon>
        <taxon>Dreissenoidea</taxon>
        <taxon>Dreissenidae</taxon>
        <taxon>Dreissena</taxon>
    </lineage>
</organism>
<proteinExistence type="predicted"/>
<reference evidence="1" key="1">
    <citation type="journal article" date="2019" name="bioRxiv">
        <title>The Genome of the Zebra Mussel, Dreissena polymorpha: A Resource for Invasive Species Research.</title>
        <authorList>
            <person name="McCartney M.A."/>
            <person name="Auch B."/>
            <person name="Kono T."/>
            <person name="Mallez S."/>
            <person name="Zhang Y."/>
            <person name="Obille A."/>
            <person name="Becker A."/>
            <person name="Abrahante J.E."/>
            <person name="Garbe J."/>
            <person name="Badalamenti J.P."/>
            <person name="Herman A."/>
            <person name="Mangelson H."/>
            <person name="Liachko I."/>
            <person name="Sullivan S."/>
            <person name="Sone E.D."/>
            <person name="Koren S."/>
            <person name="Silverstein K.A.T."/>
            <person name="Beckman K.B."/>
            <person name="Gohl D.M."/>
        </authorList>
    </citation>
    <scope>NUCLEOTIDE SEQUENCE</scope>
    <source>
        <strain evidence="1">Duluth1</strain>
        <tissue evidence="1">Whole animal</tissue>
    </source>
</reference>
<protein>
    <submittedName>
        <fullName evidence="1">Uncharacterized protein</fullName>
    </submittedName>
</protein>
<evidence type="ECO:0000313" key="1">
    <source>
        <dbReference type="EMBL" id="KAH3892226.1"/>
    </source>
</evidence>
<gene>
    <name evidence="1" type="ORF">DPMN_016340</name>
</gene>
<comment type="caution">
    <text evidence="1">The sequence shown here is derived from an EMBL/GenBank/DDBJ whole genome shotgun (WGS) entry which is preliminary data.</text>
</comment>
<keyword evidence="2" id="KW-1185">Reference proteome</keyword>
<sequence>MVGCYPGSDWKKVGCDIGRGWKYGETVIELGDGRCNLGMSQSTLSLPQTV</sequence>